<reference evidence="6" key="2">
    <citation type="submission" date="2020-09" db="EMBL/GenBank/DDBJ databases">
        <authorList>
            <person name="Sun Q."/>
            <person name="Zhou Y."/>
        </authorList>
    </citation>
    <scope>NUCLEOTIDE SEQUENCE</scope>
    <source>
        <strain evidence="6">CGMCC 1.12726</strain>
    </source>
</reference>
<evidence type="ECO:0000313" key="7">
    <source>
        <dbReference type="Proteomes" id="UP000632858"/>
    </source>
</evidence>
<evidence type="ECO:0000256" key="1">
    <source>
        <dbReference type="ARBA" id="ARBA00004141"/>
    </source>
</evidence>
<evidence type="ECO:0000256" key="3">
    <source>
        <dbReference type="ARBA" id="ARBA00022989"/>
    </source>
</evidence>
<dbReference type="InterPro" id="IPR019109">
    <property type="entry name" value="MamF_MmsF"/>
</dbReference>
<evidence type="ECO:0000256" key="4">
    <source>
        <dbReference type="ARBA" id="ARBA00023136"/>
    </source>
</evidence>
<gene>
    <name evidence="6" type="ORF">GCM10010960_19610</name>
</gene>
<organism evidence="6 7">
    <name type="scientific">Arenimonas maotaiensis</name>
    <dbReference type="NCBI Taxonomy" id="1446479"/>
    <lineage>
        <taxon>Bacteria</taxon>
        <taxon>Pseudomonadati</taxon>
        <taxon>Pseudomonadota</taxon>
        <taxon>Gammaproteobacteria</taxon>
        <taxon>Lysobacterales</taxon>
        <taxon>Lysobacteraceae</taxon>
        <taxon>Arenimonas</taxon>
    </lineage>
</organism>
<sequence length="131" mass="14475">MLFDRRTIHNHHNLSGRFTLDNNTQTVSQDSKNLALIVWIGTLFFGFIPGLIVYLTKKDDAYAMDQAKEALNWSITAIIGYIAGTILSLILIGFLVLIAVGICQLAFCIMGAIAATSGKEFRVPFALRLIK</sequence>
<dbReference type="EMBL" id="BMFO01000005">
    <property type="protein sequence ID" value="GGF97995.1"/>
    <property type="molecule type" value="Genomic_DNA"/>
</dbReference>
<evidence type="ECO:0000313" key="6">
    <source>
        <dbReference type="EMBL" id="GGF97995.1"/>
    </source>
</evidence>
<dbReference type="Proteomes" id="UP000632858">
    <property type="component" value="Unassembled WGS sequence"/>
</dbReference>
<reference evidence="6" key="1">
    <citation type="journal article" date="2014" name="Int. J. Syst. Evol. Microbiol.">
        <title>Complete genome sequence of Corynebacterium casei LMG S-19264T (=DSM 44701T), isolated from a smear-ripened cheese.</title>
        <authorList>
            <consortium name="US DOE Joint Genome Institute (JGI-PGF)"/>
            <person name="Walter F."/>
            <person name="Albersmeier A."/>
            <person name="Kalinowski J."/>
            <person name="Ruckert C."/>
        </authorList>
    </citation>
    <scope>NUCLEOTIDE SEQUENCE</scope>
    <source>
        <strain evidence="6">CGMCC 1.12726</strain>
    </source>
</reference>
<accession>A0A917FPR3</accession>
<proteinExistence type="predicted"/>
<keyword evidence="3 5" id="KW-1133">Transmembrane helix</keyword>
<keyword evidence="4 5" id="KW-0472">Membrane</keyword>
<feature type="transmembrane region" description="Helical" evidence="5">
    <location>
        <begin position="34"/>
        <end position="55"/>
    </location>
</feature>
<evidence type="ECO:0000256" key="5">
    <source>
        <dbReference type="SAM" id="Phobius"/>
    </source>
</evidence>
<evidence type="ECO:0000256" key="2">
    <source>
        <dbReference type="ARBA" id="ARBA00022692"/>
    </source>
</evidence>
<feature type="transmembrane region" description="Helical" evidence="5">
    <location>
        <begin position="75"/>
        <end position="100"/>
    </location>
</feature>
<dbReference type="AlphaFoldDB" id="A0A917FPR3"/>
<comment type="subcellular location">
    <subcellularLocation>
        <location evidence="1">Membrane</location>
        <topology evidence="1">Multi-pass membrane protein</topology>
    </subcellularLocation>
</comment>
<comment type="caution">
    <text evidence="6">The sequence shown here is derived from an EMBL/GenBank/DDBJ whole genome shotgun (WGS) entry which is preliminary data.</text>
</comment>
<name>A0A917FPR3_9GAMM</name>
<dbReference type="Pfam" id="PF09685">
    <property type="entry name" value="MamF_MmsF"/>
    <property type="match status" value="1"/>
</dbReference>
<protein>
    <submittedName>
        <fullName evidence="6">Membrane protein</fullName>
    </submittedName>
</protein>
<keyword evidence="7" id="KW-1185">Reference proteome</keyword>
<keyword evidence="2 5" id="KW-0812">Transmembrane</keyword>